<evidence type="ECO:0008006" key="4">
    <source>
        <dbReference type="Google" id="ProtNLM"/>
    </source>
</evidence>
<dbReference type="InterPro" id="IPR011990">
    <property type="entry name" value="TPR-like_helical_dom_sf"/>
</dbReference>
<keyword evidence="3" id="KW-1185">Reference proteome</keyword>
<gene>
    <name evidence="2" type="ORF">AVT10_16695</name>
</gene>
<dbReference type="SUPFAM" id="SSF48452">
    <property type="entry name" value="TPR-like"/>
    <property type="match status" value="1"/>
</dbReference>
<dbReference type="Proteomes" id="UP000076609">
    <property type="component" value="Unassembled WGS sequence"/>
</dbReference>
<sequence length="371" mass="40121">MLNFQRLGLAAFEGGFYKDAAWAFDQALGRIETIYANNPQAATARSVFHNESNKDYKGEPYERAMAYYYRGLLYLRDGDYQNARISFDNAERMDTLSDAEEFQSDFAAMNYLQGWSRRCEGRNDGKAREYFELAAKAQKGLTAPAEGDNILFIAELGNGPVKARDGAQAQKLLFQAGEAYPETLATVTHGPAGTPVTLPLIEASSVTYQATTRGGRAIDGLMNGKANWKEGTDGVDTALMTQGLMGGDGGGYMAMAGLALSIFSSAMKTNADIRAWDGLPDRIMIGTAKAASPDWTYNVAYAGEKGPVELKGMNMRADAKGCGIVWLRSRPAVYGEAVVGEDAGVAASQSRKKPVILKNKAFRTALEGQQL</sequence>
<feature type="repeat" description="TPR" evidence="1">
    <location>
        <begin position="64"/>
        <end position="97"/>
    </location>
</feature>
<name>A0ABR5YBP0_9SPHN</name>
<dbReference type="PROSITE" id="PS50005">
    <property type="entry name" value="TPR"/>
    <property type="match status" value="1"/>
</dbReference>
<dbReference type="EMBL" id="LQQO01000032">
    <property type="protein sequence ID" value="KZE12045.1"/>
    <property type="molecule type" value="Genomic_DNA"/>
</dbReference>
<reference evidence="3" key="1">
    <citation type="submission" date="2016-01" db="EMBL/GenBank/DDBJ databases">
        <title>Draft genome of Chromobacterium sp. F49.</title>
        <authorList>
            <person name="Hong K.W."/>
        </authorList>
    </citation>
    <scope>NUCLEOTIDE SEQUENCE [LARGE SCALE GENOMIC DNA]</scope>
    <source>
        <strain evidence="3">CN3</strain>
    </source>
</reference>
<dbReference type="RefSeq" id="WP_066691452.1">
    <property type="nucleotide sequence ID" value="NZ_LQQO01000032.1"/>
</dbReference>
<evidence type="ECO:0000313" key="2">
    <source>
        <dbReference type="EMBL" id="KZE12045.1"/>
    </source>
</evidence>
<comment type="caution">
    <text evidence="2">The sequence shown here is derived from an EMBL/GenBank/DDBJ whole genome shotgun (WGS) entry which is preliminary data.</text>
</comment>
<accession>A0ABR5YBP0</accession>
<protein>
    <recommendedName>
        <fullName evidence="4">Tetratricopeptide repeat protein</fullName>
    </recommendedName>
</protein>
<proteinExistence type="predicted"/>
<evidence type="ECO:0000313" key="3">
    <source>
        <dbReference type="Proteomes" id="UP000076609"/>
    </source>
</evidence>
<organism evidence="2 3">
    <name type="scientific">Sphingomonas hankookensis</name>
    <dbReference type="NCBI Taxonomy" id="563996"/>
    <lineage>
        <taxon>Bacteria</taxon>
        <taxon>Pseudomonadati</taxon>
        <taxon>Pseudomonadota</taxon>
        <taxon>Alphaproteobacteria</taxon>
        <taxon>Sphingomonadales</taxon>
        <taxon>Sphingomonadaceae</taxon>
        <taxon>Sphingomonas</taxon>
    </lineage>
</organism>
<evidence type="ECO:0000256" key="1">
    <source>
        <dbReference type="PROSITE-ProRule" id="PRU00339"/>
    </source>
</evidence>
<dbReference type="Gene3D" id="1.25.40.10">
    <property type="entry name" value="Tetratricopeptide repeat domain"/>
    <property type="match status" value="1"/>
</dbReference>
<keyword evidence="1" id="KW-0802">TPR repeat</keyword>
<dbReference type="InterPro" id="IPR019734">
    <property type="entry name" value="TPR_rpt"/>
</dbReference>